<gene>
    <name evidence="1" type="ORF">IPN02_07790</name>
</gene>
<evidence type="ECO:0000313" key="2">
    <source>
        <dbReference type="Proteomes" id="UP000727993"/>
    </source>
</evidence>
<sequence>MPNYNSNRIKAMAVQNEGDELTAAFWFSGENEGWLRFSTTSTEVDAYSIDNLRQVLVMASRGCSFYADAQLKLLPAEIERSIEDAVDAGTLQFSNEIPEMLGAASAPEA</sequence>
<accession>A0A936NBP7</accession>
<reference evidence="1 2" key="1">
    <citation type="submission" date="2020-10" db="EMBL/GenBank/DDBJ databases">
        <title>Connecting structure to function with the recovery of over 1000 high-quality activated sludge metagenome-assembled genomes encoding full-length rRNA genes using long-read sequencing.</title>
        <authorList>
            <person name="Singleton C.M."/>
            <person name="Petriglieri F."/>
            <person name="Kristensen J.M."/>
            <person name="Kirkegaard R.H."/>
            <person name="Michaelsen T.Y."/>
            <person name="Andersen M.H."/>
            <person name="Karst S.M."/>
            <person name="Dueholm M.S."/>
            <person name="Nielsen P.H."/>
            <person name="Albertsen M."/>
        </authorList>
    </citation>
    <scope>NUCLEOTIDE SEQUENCE [LARGE SCALE GENOMIC DNA]</scope>
    <source>
        <strain evidence="1">Lyne_18-Q3-R50-59_MAXAC.006</strain>
    </source>
</reference>
<comment type="caution">
    <text evidence="1">The sequence shown here is derived from an EMBL/GenBank/DDBJ whole genome shotgun (WGS) entry which is preliminary data.</text>
</comment>
<proteinExistence type="predicted"/>
<name>A0A936NBP7_9ACTN</name>
<dbReference type="AlphaFoldDB" id="A0A936NBP7"/>
<dbReference type="Proteomes" id="UP000727993">
    <property type="component" value="Unassembled WGS sequence"/>
</dbReference>
<dbReference type="EMBL" id="JADJZA010000005">
    <property type="protein sequence ID" value="MBK9296731.1"/>
    <property type="molecule type" value="Genomic_DNA"/>
</dbReference>
<evidence type="ECO:0000313" key="1">
    <source>
        <dbReference type="EMBL" id="MBK9296731.1"/>
    </source>
</evidence>
<protein>
    <submittedName>
        <fullName evidence="1">Uncharacterized protein</fullName>
    </submittedName>
</protein>
<organism evidence="1 2">
    <name type="scientific">Candidatus Neomicrothrix subdominans</name>
    <dbReference type="NCBI Taxonomy" id="2954438"/>
    <lineage>
        <taxon>Bacteria</taxon>
        <taxon>Bacillati</taxon>
        <taxon>Actinomycetota</taxon>
        <taxon>Acidimicrobiia</taxon>
        <taxon>Acidimicrobiales</taxon>
        <taxon>Microthrixaceae</taxon>
        <taxon>Candidatus Neomicrothrix</taxon>
    </lineage>
</organism>